<name>A0A2M9A5C0_9BACT</name>
<protein>
    <recommendedName>
        <fullName evidence="3">DUF177 domain-containing protein</fullName>
    </recommendedName>
</protein>
<evidence type="ECO:0000313" key="1">
    <source>
        <dbReference type="EMBL" id="PJJ40901.1"/>
    </source>
</evidence>
<sequence length="174" mass="19803">MRIEISKIASCEGSLQASFVKDNSDANVFEELRIQGPLQVELTVVPEDSNKWMLTGTLSGVQILECSRTLELFDHPFETPISFWVELTSGLAEQELDDSDDEIFGFRVPQVQDHVDVTECVRQLVILQEPLHPVKDDPDKAFVWEIGEKSEKPKEDPRWEKLKALKAKMEHPNG</sequence>
<evidence type="ECO:0000313" key="2">
    <source>
        <dbReference type="Proteomes" id="UP000231134"/>
    </source>
</evidence>
<dbReference type="InterPro" id="IPR003772">
    <property type="entry name" value="YceD"/>
</dbReference>
<keyword evidence="2" id="KW-1185">Reference proteome</keyword>
<evidence type="ECO:0008006" key="3">
    <source>
        <dbReference type="Google" id="ProtNLM"/>
    </source>
</evidence>
<organism evidence="1 2">
    <name type="scientific">Hallerella succinigenes</name>
    <dbReference type="NCBI Taxonomy" id="1896222"/>
    <lineage>
        <taxon>Bacteria</taxon>
        <taxon>Pseudomonadati</taxon>
        <taxon>Fibrobacterota</taxon>
        <taxon>Fibrobacteria</taxon>
        <taxon>Fibrobacterales</taxon>
        <taxon>Fibrobacteraceae</taxon>
        <taxon>Hallerella</taxon>
    </lineage>
</organism>
<dbReference type="EMBL" id="PGEX01000001">
    <property type="protein sequence ID" value="PJJ40901.1"/>
    <property type="molecule type" value="Genomic_DNA"/>
</dbReference>
<dbReference type="Proteomes" id="UP000231134">
    <property type="component" value="Unassembled WGS sequence"/>
</dbReference>
<gene>
    <name evidence="1" type="ORF">BGX16_0853</name>
</gene>
<dbReference type="Pfam" id="PF02620">
    <property type="entry name" value="YceD"/>
    <property type="match status" value="1"/>
</dbReference>
<reference evidence="1 2" key="1">
    <citation type="submission" date="2017-11" db="EMBL/GenBank/DDBJ databases">
        <title>Animal gut microbial communities from fecal samples from Wisconsin, USA.</title>
        <authorList>
            <person name="Neumann A."/>
        </authorList>
    </citation>
    <scope>NUCLEOTIDE SEQUENCE [LARGE SCALE GENOMIC DNA]</scope>
    <source>
        <strain evidence="1 2">UWS3</strain>
    </source>
</reference>
<comment type="caution">
    <text evidence="1">The sequence shown here is derived from an EMBL/GenBank/DDBJ whole genome shotgun (WGS) entry which is preliminary data.</text>
</comment>
<dbReference type="AlphaFoldDB" id="A0A2M9A5C0"/>
<proteinExistence type="predicted"/>
<accession>A0A2M9A5C0</accession>